<reference evidence="2 3" key="1">
    <citation type="journal article" date="2016" name="Nat. Commun.">
        <title>Thousands of microbial genomes shed light on interconnected biogeochemical processes in an aquifer system.</title>
        <authorList>
            <person name="Anantharaman K."/>
            <person name="Brown C.T."/>
            <person name="Hug L.A."/>
            <person name="Sharon I."/>
            <person name="Castelle C.J."/>
            <person name="Probst A.J."/>
            <person name="Thomas B.C."/>
            <person name="Singh A."/>
            <person name="Wilkins M.J."/>
            <person name="Karaoz U."/>
            <person name="Brodie E.L."/>
            <person name="Williams K.H."/>
            <person name="Hubbard S.S."/>
            <person name="Banfield J.F."/>
        </authorList>
    </citation>
    <scope>NUCLEOTIDE SEQUENCE [LARGE SCALE GENOMIC DNA]</scope>
</reference>
<proteinExistence type="predicted"/>
<evidence type="ECO:0000256" key="1">
    <source>
        <dbReference type="SAM" id="Phobius"/>
    </source>
</evidence>
<keyword evidence="1" id="KW-1133">Transmembrane helix</keyword>
<comment type="caution">
    <text evidence="2">The sequence shown here is derived from an EMBL/GenBank/DDBJ whole genome shotgun (WGS) entry which is preliminary data.</text>
</comment>
<dbReference type="AlphaFoldDB" id="A0A1F5KDX3"/>
<name>A0A1F5KDX3_9BACT</name>
<protein>
    <submittedName>
        <fullName evidence="2">Uncharacterized protein</fullName>
    </submittedName>
</protein>
<sequence>MSSQEFLYYSLAIGFIVLVGFISFAMFHLAESLKSLKVLLENIDDTTKDFNLIKNKIKLGALTAIGAALAAFLKKRR</sequence>
<dbReference type="Proteomes" id="UP000176527">
    <property type="component" value="Unassembled WGS sequence"/>
</dbReference>
<keyword evidence="1" id="KW-0812">Transmembrane</keyword>
<evidence type="ECO:0000313" key="3">
    <source>
        <dbReference type="Proteomes" id="UP000176527"/>
    </source>
</evidence>
<feature type="transmembrane region" description="Helical" evidence="1">
    <location>
        <begin position="57"/>
        <end position="73"/>
    </location>
</feature>
<evidence type="ECO:0000313" key="2">
    <source>
        <dbReference type="EMBL" id="OGE39078.1"/>
    </source>
</evidence>
<dbReference type="EMBL" id="MFDE01000006">
    <property type="protein sequence ID" value="OGE39078.1"/>
    <property type="molecule type" value="Genomic_DNA"/>
</dbReference>
<keyword evidence="1" id="KW-0472">Membrane</keyword>
<feature type="transmembrane region" description="Helical" evidence="1">
    <location>
        <begin position="7"/>
        <end position="30"/>
    </location>
</feature>
<organism evidence="2 3">
    <name type="scientific">Candidatus Daviesbacteria bacterium RIFCSPHIGHO2_12_FULL_37_11</name>
    <dbReference type="NCBI Taxonomy" id="1797777"/>
    <lineage>
        <taxon>Bacteria</taxon>
        <taxon>Candidatus Daviesiibacteriota</taxon>
    </lineage>
</organism>
<gene>
    <name evidence="2" type="ORF">A3F00_01135</name>
</gene>
<accession>A0A1F5KDX3</accession>